<dbReference type="PANTHER" id="PTHR48081:SF8">
    <property type="entry name" value="ALPHA_BETA HYDROLASE FOLD-3 DOMAIN-CONTAINING PROTEIN-RELATED"/>
    <property type="match status" value="1"/>
</dbReference>
<proteinExistence type="predicted"/>
<comment type="caution">
    <text evidence="3">The sequence shown here is derived from an EMBL/GenBank/DDBJ whole genome shotgun (WGS) entry which is preliminary data.</text>
</comment>
<dbReference type="STRING" id="314271.RB2654_08382"/>
<keyword evidence="1" id="KW-0378">Hydrolase</keyword>
<evidence type="ECO:0000259" key="2">
    <source>
        <dbReference type="Pfam" id="PF07859"/>
    </source>
</evidence>
<keyword evidence="4" id="KW-1185">Reference proteome</keyword>
<gene>
    <name evidence="3" type="ORF">RB2654_08382</name>
</gene>
<protein>
    <submittedName>
        <fullName evidence="3">Possible esterase LipW</fullName>
    </submittedName>
</protein>
<dbReference type="eggNOG" id="COG0657">
    <property type="taxonomic scope" value="Bacteria"/>
</dbReference>
<organism evidence="3 4">
    <name type="scientific">Maritimibacter alkaliphilus HTCC2654</name>
    <dbReference type="NCBI Taxonomy" id="314271"/>
    <lineage>
        <taxon>Bacteria</taxon>
        <taxon>Pseudomonadati</taxon>
        <taxon>Pseudomonadota</taxon>
        <taxon>Alphaproteobacteria</taxon>
        <taxon>Rhodobacterales</taxon>
        <taxon>Roseobacteraceae</taxon>
        <taxon>Maritimibacter</taxon>
    </lineage>
</organism>
<name>A3VHL7_9RHOB</name>
<dbReference type="RefSeq" id="WP_008330491.1">
    <property type="nucleotide sequence ID" value="NZ_CH902578.1"/>
</dbReference>
<evidence type="ECO:0000256" key="1">
    <source>
        <dbReference type="ARBA" id="ARBA00022801"/>
    </source>
</evidence>
<dbReference type="InterPro" id="IPR050300">
    <property type="entry name" value="GDXG_lipolytic_enzyme"/>
</dbReference>
<dbReference type="InterPro" id="IPR029058">
    <property type="entry name" value="AB_hydrolase_fold"/>
</dbReference>
<dbReference type="InterPro" id="IPR013094">
    <property type="entry name" value="AB_hydrolase_3"/>
</dbReference>
<evidence type="ECO:0000313" key="3">
    <source>
        <dbReference type="EMBL" id="EAQ12208.1"/>
    </source>
</evidence>
<dbReference type="Gene3D" id="3.40.50.1820">
    <property type="entry name" value="alpha/beta hydrolase"/>
    <property type="match status" value="1"/>
</dbReference>
<feature type="domain" description="Alpha/beta hydrolase fold-3" evidence="2">
    <location>
        <begin position="67"/>
        <end position="270"/>
    </location>
</feature>
<dbReference type="EMBL" id="AAMT01000009">
    <property type="protein sequence ID" value="EAQ12208.1"/>
    <property type="molecule type" value="Genomic_DNA"/>
</dbReference>
<dbReference type="SUPFAM" id="SSF53474">
    <property type="entry name" value="alpha/beta-Hydrolases"/>
    <property type="match status" value="1"/>
</dbReference>
<dbReference type="Pfam" id="PF07859">
    <property type="entry name" value="Abhydrolase_3"/>
    <property type="match status" value="1"/>
</dbReference>
<dbReference type="Proteomes" id="UP000002931">
    <property type="component" value="Unassembled WGS sequence"/>
</dbReference>
<dbReference type="GO" id="GO:0016787">
    <property type="term" value="F:hydrolase activity"/>
    <property type="evidence" value="ECO:0007669"/>
    <property type="project" value="UniProtKB-KW"/>
</dbReference>
<accession>A3VHL7</accession>
<dbReference type="PANTHER" id="PTHR48081">
    <property type="entry name" value="AB HYDROLASE SUPERFAMILY PROTEIN C4A8.06C"/>
    <property type="match status" value="1"/>
</dbReference>
<dbReference type="HOGENOM" id="CLU_012494_6_1_5"/>
<dbReference type="OrthoDB" id="9806180at2"/>
<sequence length="295" mass="31513">MSGFHPDFGNVDRLTKQAVRPGTLRVYRLLLALGGWLVGRRVEQAVSSRGRRIWVYRPEGDGPHPALLWLHGGGLIFGNPVTEHDFARQVAAEIGAVVALPTYGFAPERPYPAGIEDAYAALEWLAAAPGVDPARIAVGGDSAGGGLAAALAILARDRGGPAVRFQMLHEPMLDEATRTRPAPDPETMRMWNPAINTWAWDGYLRNVDGPVPATASPSRLADPAGLPPAWIGVGTRDLFHAEVRDYAGRLAAAGIPVDFHEVEGAFHGFAAVRKDAPVSKDYVARMKAALAAALN</sequence>
<reference evidence="3 4" key="1">
    <citation type="journal article" date="2010" name="J. Bacteriol.">
        <title>Genome sequences of Pelagibaca bermudensis HTCC2601T and Maritimibacter alkaliphilus HTCC2654T, the type strains of two marine Roseobacter genera.</title>
        <authorList>
            <person name="Thrash J.C."/>
            <person name="Cho J.C."/>
            <person name="Ferriera S."/>
            <person name="Johnson J."/>
            <person name="Vergin K.L."/>
            <person name="Giovannoni S.J."/>
        </authorList>
    </citation>
    <scope>NUCLEOTIDE SEQUENCE [LARGE SCALE GENOMIC DNA]</scope>
    <source>
        <strain evidence="3 4">HTCC2654</strain>
    </source>
</reference>
<evidence type="ECO:0000313" key="4">
    <source>
        <dbReference type="Proteomes" id="UP000002931"/>
    </source>
</evidence>
<dbReference type="AlphaFoldDB" id="A3VHL7"/>